<sequence>MAGLLSLEDPKMTGHLASQTLHDEWPVDSEGETTPCQSHKFTPSVRSMNPAPPASELPIPHSPGDPDAGRQRRNSVLEKSAPAWIQQTTTRQDSCELTDLASAAAGLPSTGAQVAKERGRTTRLKRRMICHQTLLKRQESVLSPNSYWTLIRRTLCNVLSTATSAYPKATTYQASLFPCLECAKAAKINNISWDDSGILDQPSDEFVVYTDGSKLNPATSAVTPIVGTVPPEVLPFKTQGPAGAGAAFRCQGAWERSAMALDPMDNNVAKLHAISLALQEFADKCFQNDYRLLAIATDSKVLCAIAFVIMANRRGQ</sequence>
<dbReference type="KEGG" id="bcom:BAUCODRAFT_365959"/>
<gene>
    <name evidence="2" type="ORF">BAUCODRAFT_365959</name>
</gene>
<feature type="region of interest" description="Disordered" evidence="1">
    <location>
        <begin position="1"/>
        <end position="82"/>
    </location>
</feature>
<dbReference type="Gene3D" id="3.30.420.10">
    <property type="entry name" value="Ribonuclease H-like superfamily/Ribonuclease H"/>
    <property type="match status" value="1"/>
</dbReference>
<dbReference type="InterPro" id="IPR012337">
    <property type="entry name" value="RNaseH-like_sf"/>
</dbReference>
<reference evidence="2 3" key="1">
    <citation type="journal article" date="2012" name="PLoS Pathog.">
        <title>Diverse lifestyles and strategies of plant pathogenesis encoded in the genomes of eighteen Dothideomycetes fungi.</title>
        <authorList>
            <person name="Ohm R.A."/>
            <person name="Feau N."/>
            <person name="Henrissat B."/>
            <person name="Schoch C.L."/>
            <person name="Horwitz B.A."/>
            <person name="Barry K.W."/>
            <person name="Condon B.J."/>
            <person name="Copeland A.C."/>
            <person name="Dhillon B."/>
            <person name="Glaser F."/>
            <person name="Hesse C.N."/>
            <person name="Kosti I."/>
            <person name="LaButti K."/>
            <person name="Lindquist E.A."/>
            <person name="Lucas S."/>
            <person name="Salamov A.A."/>
            <person name="Bradshaw R.E."/>
            <person name="Ciuffetti L."/>
            <person name="Hamelin R.C."/>
            <person name="Kema G.H.J."/>
            <person name="Lawrence C."/>
            <person name="Scott J.A."/>
            <person name="Spatafora J.W."/>
            <person name="Turgeon B.G."/>
            <person name="de Wit P.J.G.M."/>
            <person name="Zhong S."/>
            <person name="Goodwin S.B."/>
            <person name="Grigoriev I.V."/>
        </authorList>
    </citation>
    <scope>NUCLEOTIDE SEQUENCE [LARGE SCALE GENOMIC DNA]</scope>
    <source>
        <strain evidence="2 3">UAMH 10762</strain>
    </source>
</reference>
<dbReference type="HOGENOM" id="CLU_879938_0_0_1"/>
<dbReference type="InterPro" id="IPR036397">
    <property type="entry name" value="RNaseH_sf"/>
</dbReference>
<evidence type="ECO:0008006" key="4">
    <source>
        <dbReference type="Google" id="ProtNLM"/>
    </source>
</evidence>
<dbReference type="RefSeq" id="XP_007672633.1">
    <property type="nucleotide sequence ID" value="XM_007674443.1"/>
</dbReference>
<protein>
    <recommendedName>
        <fullName evidence="4">RNase H type-1 domain-containing protein</fullName>
    </recommendedName>
</protein>
<name>M2LZL0_BAUPA</name>
<proteinExistence type="predicted"/>
<evidence type="ECO:0000313" key="2">
    <source>
        <dbReference type="EMBL" id="EMD00133.1"/>
    </source>
</evidence>
<feature type="compositionally biased region" description="Polar residues" evidence="1">
    <location>
        <begin position="32"/>
        <end position="47"/>
    </location>
</feature>
<dbReference type="AlphaFoldDB" id="M2LZL0"/>
<dbReference type="GeneID" id="19113002"/>
<accession>M2LZL0</accession>
<dbReference type="EMBL" id="KB445551">
    <property type="protein sequence ID" value="EMD00133.1"/>
    <property type="molecule type" value="Genomic_DNA"/>
</dbReference>
<dbReference type="Proteomes" id="UP000011761">
    <property type="component" value="Unassembled WGS sequence"/>
</dbReference>
<keyword evidence="3" id="KW-1185">Reference proteome</keyword>
<organism evidence="2 3">
    <name type="scientific">Baudoinia panamericana (strain UAMH 10762)</name>
    <name type="common">Angels' share fungus</name>
    <name type="synonym">Baudoinia compniacensis (strain UAMH 10762)</name>
    <dbReference type="NCBI Taxonomy" id="717646"/>
    <lineage>
        <taxon>Eukaryota</taxon>
        <taxon>Fungi</taxon>
        <taxon>Dikarya</taxon>
        <taxon>Ascomycota</taxon>
        <taxon>Pezizomycotina</taxon>
        <taxon>Dothideomycetes</taxon>
        <taxon>Dothideomycetidae</taxon>
        <taxon>Mycosphaerellales</taxon>
        <taxon>Teratosphaeriaceae</taxon>
        <taxon>Baudoinia</taxon>
    </lineage>
</organism>
<evidence type="ECO:0000256" key="1">
    <source>
        <dbReference type="SAM" id="MobiDB-lite"/>
    </source>
</evidence>
<dbReference type="SUPFAM" id="SSF53098">
    <property type="entry name" value="Ribonuclease H-like"/>
    <property type="match status" value="1"/>
</dbReference>
<feature type="compositionally biased region" description="Pro residues" evidence="1">
    <location>
        <begin position="50"/>
        <end position="63"/>
    </location>
</feature>
<dbReference type="GO" id="GO:0003676">
    <property type="term" value="F:nucleic acid binding"/>
    <property type="evidence" value="ECO:0007669"/>
    <property type="project" value="InterPro"/>
</dbReference>
<evidence type="ECO:0000313" key="3">
    <source>
        <dbReference type="Proteomes" id="UP000011761"/>
    </source>
</evidence>